<dbReference type="Pfam" id="PF00440">
    <property type="entry name" value="TetR_N"/>
    <property type="match status" value="1"/>
</dbReference>
<organism evidence="4 5">
    <name type="scientific">Cohnella fermenti</name>
    <dbReference type="NCBI Taxonomy" id="2565925"/>
    <lineage>
        <taxon>Bacteria</taxon>
        <taxon>Bacillati</taxon>
        <taxon>Bacillota</taxon>
        <taxon>Bacilli</taxon>
        <taxon>Bacillales</taxon>
        <taxon>Paenibacillaceae</taxon>
        <taxon>Cohnella</taxon>
    </lineage>
</organism>
<dbReference type="SUPFAM" id="SSF46689">
    <property type="entry name" value="Homeodomain-like"/>
    <property type="match status" value="1"/>
</dbReference>
<evidence type="ECO:0000259" key="3">
    <source>
        <dbReference type="PROSITE" id="PS50977"/>
    </source>
</evidence>
<dbReference type="PRINTS" id="PR00455">
    <property type="entry name" value="HTHTETR"/>
</dbReference>
<proteinExistence type="predicted"/>
<dbReference type="AlphaFoldDB" id="A0A4S4BLQ6"/>
<reference evidence="4 5" key="1">
    <citation type="submission" date="2019-04" db="EMBL/GenBank/DDBJ databases">
        <title>Cohnella sp. nov. isolated from preserved vegetables.</title>
        <authorList>
            <person name="Lin S.-Y."/>
            <person name="Hung M.-H."/>
            <person name="Young C.-C."/>
        </authorList>
    </citation>
    <scope>NUCLEOTIDE SEQUENCE [LARGE SCALE GENOMIC DNA]</scope>
    <source>
        <strain evidence="4 5">CC-MHH1044</strain>
    </source>
</reference>
<evidence type="ECO:0000313" key="5">
    <source>
        <dbReference type="Proteomes" id="UP000310636"/>
    </source>
</evidence>
<dbReference type="PANTHER" id="PTHR30055:SF235">
    <property type="entry name" value="TRANSCRIPTIONAL REGULATORY PROTEIN"/>
    <property type="match status" value="1"/>
</dbReference>
<name>A0A4S4BLQ6_9BACL</name>
<dbReference type="InterPro" id="IPR001647">
    <property type="entry name" value="HTH_TetR"/>
</dbReference>
<protein>
    <submittedName>
        <fullName evidence="4">TetR/AcrR family transcriptional regulator</fullName>
    </submittedName>
</protein>
<dbReference type="InterPro" id="IPR009057">
    <property type="entry name" value="Homeodomain-like_sf"/>
</dbReference>
<comment type="caution">
    <text evidence="4">The sequence shown here is derived from an EMBL/GenBank/DDBJ whole genome shotgun (WGS) entry which is preliminary data.</text>
</comment>
<dbReference type="PROSITE" id="PS50977">
    <property type="entry name" value="HTH_TETR_2"/>
    <property type="match status" value="1"/>
</dbReference>
<feature type="domain" description="HTH tetR-type" evidence="3">
    <location>
        <begin position="6"/>
        <end position="66"/>
    </location>
</feature>
<gene>
    <name evidence="4" type="ORF">E6C55_20825</name>
</gene>
<dbReference type="Proteomes" id="UP000310636">
    <property type="component" value="Unassembled WGS sequence"/>
</dbReference>
<evidence type="ECO:0000313" key="4">
    <source>
        <dbReference type="EMBL" id="THF75703.1"/>
    </source>
</evidence>
<dbReference type="Gene3D" id="1.10.357.10">
    <property type="entry name" value="Tetracycline Repressor, domain 2"/>
    <property type="match status" value="1"/>
</dbReference>
<dbReference type="PANTHER" id="PTHR30055">
    <property type="entry name" value="HTH-TYPE TRANSCRIPTIONAL REGULATOR RUTR"/>
    <property type="match status" value="1"/>
</dbReference>
<keyword evidence="5" id="KW-1185">Reference proteome</keyword>
<accession>A0A4S4BLQ6</accession>
<feature type="DNA-binding region" description="H-T-H motif" evidence="2">
    <location>
        <begin position="29"/>
        <end position="48"/>
    </location>
</feature>
<keyword evidence="1 2" id="KW-0238">DNA-binding</keyword>
<dbReference type="RefSeq" id="WP_136371751.1">
    <property type="nucleotide sequence ID" value="NZ_SSOB01000029.1"/>
</dbReference>
<dbReference type="EMBL" id="SSOB01000029">
    <property type="protein sequence ID" value="THF75703.1"/>
    <property type="molecule type" value="Genomic_DNA"/>
</dbReference>
<evidence type="ECO:0000256" key="2">
    <source>
        <dbReference type="PROSITE-ProRule" id="PRU00335"/>
    </source>
</evidence>
<dbReference type="InterPro" id="IPR023772">
    <property type="entry name" value="DNA-bd_HTH_TetR-type_CS"/>
</dbReference>
<dbReference type="OrthoDB" id="494991at2"/>
<sequence length="203" mass="22975">MQTLKEEIHDRILSAALNEFDQYGYSQSSMRRIASEAGITTGNIYRYFGSKDELFQALIRPTYLTFMQLILTLKEEVDQDLFKDIPEQMGLVDETFSRLITLLEEARRETKILLTQSEGSSFEHAKRELTDIIVQIFSSVMFPGQGELGPTDRTAVTILALTIVEGVCITLQTVSEREQIRHSFLELAAVFAAGLKEKAARQC</sequence>
<dbReference type="InterPro" id="IPR050109">
    <property type="entry name" value="HTH-type_TetR-like_transc_reg"/>
</dbReference>
<dbReference type="PROSITE" id="PS01081">
    <property type="entry name" value="HTH_TETR_1"/>
    <property type="match status" value="1"/>
</dbReference>
<dbReference type="GO" id="GO:0003700">
    <property type="term" value="F:DNA-binding transcription factor activity"/>
    <property type="evidence" value="ECO:0007669"/>
    <property type="project" value="TreeGrafter"/>
</dbReference>
<evidence type="ECO:0000256" key="1">
    <source>
        <dbReference type="ARBA" id="ARBA00023125"/>
    </source>
</evidence>
<dbReference type="GO" id="GO:0000976">
    <property type="term" value="F:transcription cis-regulatory region binding"/>
    <property type="evidence" value="ECO:0007669"/>
    <property type="project" value="TreeGrafter"/>
</dbReference>